<keyword evidence="1" id="KW-0472">Membrane</keyword>
<dbReference type="OrthoDB" id="10017127at2"/>
<organism evidence="2 5">
    <name type="scientific">Clostridium botulinum</name>
    <dbReference type="NCBI Taxonomy" id="1491"/>
    <lineage>
        <taxon>Bacteria</taxon>
        <taxon>Bacillati</taxon>
        <taxon>Bacillota</taxon>
        <taxon>Clostridia</taxon>
        <taxon>Eubacteriales</taxon>
        <taxon>Clostridiaceae</taxon>
        <taxon>Clostridium</taxon>
    </lineage>
</organism>
<keyword evidence="1" id="KW-1133">Transmembrane helix</keyword>
<dbReference type="Pfam" id="PF12889">
    <property type="entry name" value="DUF3829"/>
    <property type="match status" value="1"/>
</dbReference>
<dbReference type="RefSeq" id="WP_041083891.1">
    <property type="nucleotide sequence ID" value="NZ_JACBCZ010000003.1"/>
</dbReference>
<dbReference type="InterPro" id="IPR024291">
    <property type="entry name" value="DUF3829"/>
</dbReference>
<evidence type="ECO:0000313" key="4">
    <source>
        <dbReference type="Proteomes" id="UP000473681"/>
    </source>
</evidence>
<dbReference type="Proteomes" id="UP000476820">
    <property type="component" value="Unassembled WGS sequence"/>
</dbReference>
<feature type="transmembrane region" description="Helical" evidence="1">
    <location>
        <begin position="142"/>
        <end position="159"/>
    </location>
</feature>
<dbReference type="AlphaFoldDB" id="A0A0C2S263"/>
<dbReference type="EMBL" id="SWVK01000020">
    <property type="protein sequence ID" value="NFN36180.1"/>
    <property type="molecule type" value="Genomic_DNA"/>
</dbReference>
<evidence type="ECO:0000313" key="2">
    <source>
        <dbReference type="EMBL" id="NFF87619.1"/>
    </source>
</evidence>
<dbReference type="EMBL" id="SWOV01000014">
    <property type="protein sequence ID" value="NFF87619.1"/>
    <property type="molecule type" value="Genomic_DNA"/>
</dbReference>
<dbReference type="Proteomes" id="UP000473681">
    <property type="component" value="Unassembled WGS sequence"/>
</dbReference>
<gene>
    <name evidence="2" type="ORF">FC774_06995</name>
    <name evidence="3" type="ORF">FDB51_13870</name>
</gene>
<evidence type="ECO:0000313" key="3">
    <source>
        <dbReference type="EMBL" id="NFN36180.1"/>
    </source>
</evidence>
<accession>A0A0C2S263</accession>
<sequence length="453" mass="52136">MRIRYKIYKGSVRANVLSVLGAMLKAVGAVFIIGILGSFFIETSSNNLKVSDIILFGVISLFCFGFGMLLAKKADKFGIIDFDKKIREDLKFAIEMGNENPESIDLYMELNSQYKEQIQLGLIHTNDPNDLKKKKDNAKKKYVIFLILLFAITIAIMALCSNGKNTVTKEEKYQEYVKLNNNILWRFDASVTPYVEQFGNGDEIIIPSNGISGITPVIDSFFNELDILKDEAIQKPKTDTDESAITLIDETRNMYNIINEVYAYYNEEEYKNDNLSRAQEIHDRYMNEIEMWYYRYMQFSEKLNPMAIEIMGKNLDTYKKNGQDFEYYTLKLLIDGEAIINYMSDNKIDDTNILSSDITKYKTLLDTLNKTYEQYKVYSKDKNGSIHLEALQKNLSCFIESANRIVEVVEKQDLSAGIVYTPGIVYAESEPSPVEDLSYYLDRMISEYNSSIN</sequence>
<reference evidence="4 5" key="1">
    <citation type="submission" date="2019-04" db="EMBL/GenBank/DDBJ databases">
        <title>Genome sequencing of Clostridium botulinum Groups I-IV and Clostridium butyricum.</title>
        <authorList>
            <person name="Brunt J."/>
            <person name="Van Vliet A.H.M."/>
            <person name="Stringer S.C."/>
            <person name="Carter A.T."/>
            <person name="Peck M.W."/>
        </authorList>
    </citation>
    <scope>NUCLEOTIDE SEQUENCE [LARGE SCALE GENOMIC DNA]</scope>
    <source>
        <strain evidence="2 5">1605</strain>
        <strain evidence="3 4">CB-K-33E</strain>
    </source>
</reference>
<comment type="caution">
    <text evidence="2">The sequence shown here is derived from an EMBL/GenBank/DDBJ whole genome shotgun (WGS) entry which is preliminary data.</text>
</comment>
<keyword evidence="1" id="KW-0812">Transmembrane</keyword>
<feature type="transmembrane region" description="Helical" evidence="1">
    <location>
        <begin position="12"/>
        <end position="41"/>
    </location>
</feature>
<feature type="transmembrane region" description="Helical" evidence="1">
    <location>
        <begin position="53"/>
        <end position="71"/>
    </location>
</feature>
<evidence type="ECO:0000313" key="5">
    <source>
        <dbReference type="Proteomes" id="UP000476820"/>
    </source>
</evidence>
<protein>
    <submittedName>
        <fullName evidence="2">DUF3829 domain-containing protein</fullName>
    </submittedName>
</protein>
<evidence type="ECO:0000256" key="1">
    <source>
        <dbReference type="SAM" id="Phobius"/>
    </source>
</evidence>
<name>A0A0C2S263_CLOBO</name>
<proteinExistence type="predicted"/>